<gene>
    <name evidence="1" type="ORF">A0H81_13018</name>
</gene>
<proteinExistence type="predicted"/>
<keyword evidence="2" id="KW-1185">Reference proteome</keyword>
<dbReference type="EMBL" id="LUGG01000025">
    <property type="protein sequence ID" value="OBZ67073.1"/>
    <property type="molecule type" value="Genomic_DNA"/>
</dbReference>
<dbReference type="AlphaFoldDB" id="A0A1C7LQW7"/>
<organism evidence="1 2">
    <name type="scientific">Grifola frondosa</name>
    <name type="common">Maitake</name>
    <name type="synonym">Polyporus frondosus</name>
    <dbReference type="NCBI Taxonomy" id="5627"/>
    <lineage>
        <taxon>Eukaryota</taxon>
        <taxon>Fungi</taxon>
        <taxon>Dikarya</taxon>
        <taxon>Basidiomycota</taxon>
        <taxon>Agaricomycotina</taxon>
        <taxon>Agaricomycetes</taxon>
        <taxon>Polyporales</taxon>
        <taxon>Grifolaceae</taxon>
        <taxon>Grifola</taxon>
    </lineage>
</organism>
<accession>A0A1C7LQW7</accession>
<protein>
    <submittedName>
        <fullName evidence="1">Uncharacterized protein</fullName>
    </submittedName>
</protein>
<evidence type="ECO:0000313" key="2">
    <source>
        <dbReference type="Proteomes" id="UP000092993"/>
    </source>
</evidence>
<reference evidence="1 2" key="1">
    <citation type="submission" date="2016-03" db="EMBL/GenBank/DDBJ databases">
        <title>Whole genome sequencing of Grifola frondosa 9006-11.</title>
        <authorList>
            <person name="Min B."/>
            <person name="Park H."/>
            <person name="Kim J.-G."/>
            <person name="Cho H."/>
            <person name="Oh Y.-L."/>
            <person name="Kong W.-S."/>
            <person name="Choi I.-G."/>
        </authorList>
    </citation>
    <scope>NUCLEOTIDE SEQUENCE [LARGE SCALE GENOMIC DNA]</scope>
    <source>
        <strain evidence="1 2">9006-11</strain>
    </source>
</reference>
<dbReference type="Proteomes" id="UP000092993">
    <property type="component" value="Unassembled WGS sequence"/>
</dbReference>
<name>A0A1C7LQW7_GRIFR</name>
<comment type="caution">
    <text evidence="1">The sequence shown here is derived from an EMBL/GenBank/DDBJ whole genome shotgun (WGS) entry which is preliminary data.</text>
</comment>
<evidence type="ECO:0000313" key="1">
    <source>
        <dbReference type="EMBL" id="OBZ67073.1"/>
    </source>
</evidence>
<sequence>MVPVFPTPALCQTPPPESAQHPQYNMPTMHMNTYAAHRFALEMAAIAPTPPTIAWSTIAIPAISVAKAPAMTETMTPLGQCRHQDESTGAGVAFAAYHDWLVWIILILTTSYRNGSGTR</sequence>